<dbReference type="Proteomes" id="UP000319097">
    <property type="component" value="Segment"/>
</dbReference>
<evidence type="ECO:0000313" key="2">
    <source>
        <dbReference type="EMBL" id="QDM57519.1"/>
    </source>
</evidence>
<organism evidence="2 3">
    <name type="scientific">Arthrobacter phage JEGGS</name>
    <dbReference type="NCBI Taxonomy" id="2591110"/>
    <lineage>
        <taxon>Viruses</taxon>
        <taxon>Duplodnaviria</taxon>
        <taxon>Heunggongvirae</taxon>
        <taxon>Uroviricota</taxon>
        <taxon>Caudoviricetes</taxon>
        <taxon>Mudcatvirus</taxon>
        <taxon>Mudcatvirus JEGGS</taxon>
    </lineage>
</organism>
<name>A0A515MLI5_9CAUD</name>
<feature type="region of interest" description="Disordered" evidence="1">
    <location>
        <begin position="51"/>
        <end position="74"/>
    </location>
</feature>
<dbReference type="KEGG" id="vg:77942720"/>
<evidence type="ECO:0000256" key="1">
    <source>
        <dbReference type="SAM" id="MobiDB-lite"/>
    </source>
</evidence>
<feature type="compositionally biased region" description="Basic and acidic residues" evidence="1">
    <location>
        <begin position="57"/>
        <end position="74"/>
    </location>
</feature>
<proteinExistence type="predicted"/>
<dbReference type="RefSeq" id="YP_010666615.1">
    <property type="nucleotide sequence ID" value="NC_070944.1"/>
</dbReference>
<protein>
    <submittedName>
        <fullName evidence="2">Uncharacterized protein</fullName>
    </submittedName>
</protein>
<accession>A0A515MLI5</accession>
<evidence type="ECO:0000313" key="3">
    <source>
        <dbReference type="Proteomes" id="UP000319097"/>
    </source>
</evidence>
<dbReference type="EMBL" id="MK967398">
    <property type="protein sequence ID" value="QDM57519.1"/>
    <property type="molecule type" value="Genomic_DNA"/>
</dbReference>
<keyword evidence="3" id="KW-1185">Reference proteome</keyword>
<dbReference type="GeneID" id="77942720"/>
<sequence>MSAFSEDFKKKYTEARDKAVTFAKEHPLETVVIISMAITAGSKGLNSITQARNAKTWQREVDRRERNQRDRFGR</sequence>
<reference evidence="2 3" key="1">
    <citation type="submission" date="2019-05" db="EMBL/GenBank/DDBJ databases">
        <authorList>
            <person name="Guernsey E.K."/>
            <person name="Negron L.R."/>
            <person name="Berry L.J."/>
            <person name="Littrell K.M."/>
            <person name="Buckley J.V."/>
            <person name="Suter H.M."/>
            <person name="Newton W.J."/>
            <person name="Staples A.K."/>
            <person name="King R.A."/>
            <person name="Rinehart C.A."/>
            <person name="Rowland N.S."/>
            <person name="Garlena R.A."/>
            <person name="Russell D.A."/>
            <person name="Pope W.H."/>
            <person name="Jacobs-Sera D."/>
            <person name="Hendrix R.W."/>
            <person name="Hatfull G.F."/>
        </authorList>
    </citation>
    <scope>NUCLEOTIDE SEQUENCE [LARGE SCALE GENOMIC DNA]</scope>
</reference>
<gene>
    <name evidence="2" type="primary">36</name>
    <name evidence="2" type="ORF">SEA_JEGGS_36</name>
</gene>